<dbReference type="GO" id="GO:0016020">
    <property type="term" value="C:membrane"/>
    <property type="evidence" value="ECO:0007669"/>
    <property type="project" value="UniProtKB-SubCell"/>
</dbReference>
<dbReference type="AlphaFoldDB" id="A0A9Q0KWI1"/>
<evidence type="ECO:0000313" key="8">
    <source>
        <dbReference type="EMBL" id="KAJ4978020.1"/>
    </source>
</evidence>
<organism evidence="8 9">
    <name type="scientific">Protea cynaroides</name>
    <dbReference type="NCBI Taxonomy" id="273540"/>
    <lineage>
        <taxon>Eukaryota</taxon>
        <taxon>Viridiplantae</taxon>
        <taxon>Streptophyta</taxon>
        <taxon>Embryophyta</taxon>
        <taxon>Tracheophyta</taxon>
        <taxon>Spermatophyta</taxon>
        <taxon>Magnoliopsida</taxon>
        <taxon>Proteales</taxon>
        <taxon>Proteaceae</taxon>
        <taxon>Protea</taxon>
    </lineage>
</organism>
<keyword evidence="2" id="KW-0732">Signal</keyword>
<feature type="domain" description="Serine-threonine/tyrosine-protein kinase catalytic" evidence="7">
    <location>
        <begin position="644"/>
        <end position="713"/>
    </location>
</feature>
<feature type="transmembrane region" description="Helical" evidence="6">
    <location>
        <begin position="56"/>
        <end position="76"/>
    </location>
</feature>
<keyword evidence="6" id="KW-1133">Transmembrane helix</keyword>
<dbReference type="PANTHER" id="PTHR45974">
    <property type="entry name" value="RECEPTOR-LIKE PROTEIN 55"/>
    <property type="match status" value="1"/>
</dbReference>
<dbReference type="Gene3D" id="3.30.200.20">
    <property type="entry name" value="Phosphorylase Kinase, domain 1"/>
    <property type="match status" value="1"/>
</dbReference>
<dbReference type="InterPro" id="IPR032675">
    <property type="entry name" value="LRR_dom_sf"/>
</dbReference>
<accession>A0A9Q0KWI1</accession>
<dbReference type="FunFam" id="3.80.10.10:FF:000830">
    <property type="entry name" value="Predicted protein"/>
    <property type="match status" value="1"/>
</dbReference>
<dbReference type="SUPFAM" id="SSF52058">
    <property type="entry name" value="L domain-like"/>
    <property type="match status" value="1"/>
</dbReference>
<dbReference type="Gene3D" id="3.80.10.10">
    <property type="entry name" value="Ribonuclease Inhibitor"/>
    <property type="match status" value="3"/>
</dbReference>
<dbReference type="EMBL" id="JAMYWD010000002">
    <property type="protein sequence ID" value="KAJ4978020.1"/>
    <property type="molecule type" value="Genomic_DNA"/>
</dbReference>
<evidence type="ECO:0000256" key="5">
    <source>
        <dbReference type="ARBA" id="ARBA00023180"/>
    </source>
</evidence>
<keyword evidence="3" id="KW-0677">Repeat</keyword>
<dbReference type="PANTHER" id="PTHR45974:SF242">
    <property type="entry name" value="LEUCINE-RICH REPEAT PROTEIN KINASE FAMILY PROTEIN"/>
    <property type="match status" value="1"/>
</dbReference>
<evidence type="ECO:0000256" key="6">
    <source>
        <dbReference type="SAM" id="Phobius"/>
    </source>
</evidence>
<evidence type="ECO:0000313" key="9">
    <source>
        <dbReference type="Proteomes" id="UP001141806"/>
    </source>
</evidence>
<keyword evidence="4 6" id="KW-0472">Membrane</keyword>
<evidence type="ECO:0000256" key="4">
    <source>
        <dbReference type="ARBA" id="ARBA00023136"/>
    </source>
</evidence>
<dbReference type="Pfam" id="PF13855">
    <property type="entry name" value="LRR_8"/>
    <property type="match status" value="1"/>
</dbReference>
<protein>
    <recommendedName>
        <fullName evidence="7">Serine-threonine/tyrosine-protein kinase catalytic domain-containing protein</fullName>
    </recommendedName>
</protein>
<evidence type="ECO:0000256" key="1">
    <source>
        <dbReference type="ARBA" id="ARBA00004370"/>
    </source>
</evidence>
<dbReference type="InterPro" id="IPR001611">
    <property type="entry name" value="Leu-rich_rpt"/>
</dbReference>
<dbReference type="Pfam" id="PF07714">
    <property type="entry name" value="PK_Tyr_Ser-Thr"/>
    <property type="match status" value="1"/>
</dbReference>
<reference evidence="8" key="1">
    <citation type="journal article" date="2023" name="Plant J.">
        <title>The genome of the king protea, Protea cynaroides.</title>
        <authorList>
            <person name="Chang J."/>
            <person name="Duong T.A."/>
            <person name="Schoeman C."/>
            <person name="Ma X."/>
            <person name="Roodt D."/>
            <person name="Barker N."/>
            <person name="Li Z."/>
            <person name="Van de Peer Y."/>
            <person name="Mizrachi E."/>
        </authorList>
    </citation>
    <scope>NUCLEOTIDE SEQUENCE</scope>
    <source>
        <tissue evidence="8">Young leaves</tissue>
    </source>
</reference>
<sequence>MPTYFSIPQLCLDRRKVISRGGQRDLKTTLLSSREEIRSFQTEPNRILSGETMESILLLLLLFLACCAGLYTAFALTDSRDAAKILVEHSGKELHSRVTALGLSTMGLKGILSGGDIAQLTELISLDLSFNRGLTGTLSPQIGNLQKLNILILAGCSFTGIIPKELGNLVELSFFGGIHPSLGNLSKLYWLDLAENQLTGPLPVSNSTTPGLDLLLKAKHFHLNKNQLSGPILPKLFTSKMVLIHVLFDGNHLSGSIPSTIGFIQTLEVLRLDRNSLTGPVPSSLNNLTSINELNLAHNQLTGPVPDLTGMESLSYVDLSNNSFDQSEAPSWFSTTKQSLTTLVMEYGTLEGKVPQNLFGFPQLQQVKLRNNASNTLEMGDRISQQLQLIDLQNNHMSSVTFNSAYRNTLILIGNPVCTTDLSNTTYCQLQHQTENPYSTRQANCGTTSCPPEQGLDPQSCECAYPYEGRLYFRAPFFRDLSNITKAPLWIKLGLTLGSVSLQNPFFNIDDYLQVQLQLFPSTGKYFNRSEIQRIGFYLSNKKYKPLPEFGPYYFIAYPYAFSVEHGGMSLSLGVVGIYAIQQKSRAKRAIESSNPFTSWGPSGEDNSGGPPQLKGARWFSYDELESAPTIFPKAMKLDLGALVYRGTLSSGVVVAIKRAQQGSMQGGLEFKTEIELLSRVHHKNLVGLVGFCFEQGEQMLVYELCPMEHLETACLRNLALPWIGKKDLALLLVQLE</sequence>
<dbReference type="InterPro" id="IPR011009">
    <property type="entry name" value="Kinase-like_dom_sf"/>
</dbReference>
<gene>
    <name evidence="8" type="ORF">NE237_008800</name>
</gene>
<dbReference type="InterPro" id="IPR001245">
    <property type="entry name" value="Ser-Thr/Tyr_kinase_cat_dom"/>
</dbReference>
<keyword evidence="5" id="KW-0325">Glycoprotein</keyword>
<evidence type="ECO:0000256" key="3">
    <source>
        <dbReference type="ARBA" id="ARBA00022737"/>
    </source>
</evidence>
<proteinExistence type="predicted"/>
<evidence type="ECO:0000259" key="7">
    <source>
        <dbReference type="Pfam" id="PF07714"/>
    </source>
</evidence>
<dbReference type="GO" id="GO:0004672">
    <property type="term" value="F:protein kinase activity"/>
    <property type="evidence" value="ECO:0007669"/>
    <property type="project" value="InterPro"/>
</dbReference>
<keyword evidence="6" id="KW-0812">Transmembrane</keyword>
<keyword evidence="9" id="KW-1185">Reference proteome</keyword>
<dbReference type="OrthoDB" id="2015206at2759"/>
<comment type="caution">
    <text evidence="8">The sequence shown here is derived from an EMBL/GenBank/DDBJ whole genome shotgun (WGS) entry which is preliminary data.</text>
</comment>
<comment type="subcellular location">
    <subcellularLocation>
        <location evidence="1">Membrane</location>
    </subcellularLocation>
</comment>
<dbReference type="Pfam" id="PF00560">
    <property type="entry name" value="LRR_1"/>
    <property type="match status" value="1"/>
</dbReference>
<evidence type="ECO:0000256" key="2">
    <source>
        <dbReference type="ARBA" id="ARBA00022729"/>
    </source>
</evidence>
<dbReference type="SUPFAM" id="SSF56112">
    <property type="entry name" value="Protein kinase-like (PK-like)"/>
    <property type="match status" value="1"/>
</dbReference>
<name>A0A9Q0KWI1_9MAGN</name>
<dbReference type="Proteomes" id="UP001141806">
    <property type="component" value="Unassembled WGS sequence"/>
</dbReference>